<feature type="transmembrane region" description="Helical" evidence="1">
    <location>
        <begin position="41"/>
        <end position="66"/>
    </location>
</feature>
<dbReference type="EMBL" id="BARV01033368">
    <property type="protein sequence ID" value="GAI49549.1"/>
    <property type="molecule type" value="Genomic_DNA"/>
</dbReference>
<keyword evidence="1" id="KW-0472">Membrane</keyword>
<proteinExistence type="predicted"/>
<dbReference type="AlphaFoldDB" id="X1R1V8"/>
<organism evidence="2">
    <name type="scientific">marine sediment metagenome</name>
    <dbReference type="NCBI Taxonomy" id="412755"/>
    <lineage>
        <taxon>unclassified sequences</taxon>
        <taxon>metagenomes</taxon>
        <taxon>ecological metagenomes</taxon>
    </lineage>
</organism>
<feature type="transmembrane region" description="Helical" evidence="1">
    <location>
        <begin position="12"/>
        <end position="35"/>
    </location>
</feature>
<evidence type="ECO:0000256" key="1">
    <source>
        <dbReference type="SAM" id="Phobius"/>
    </source>
</evidence>
<comment type="caution">
    <text evidence="2">The sequence shown here is derived from an EMBL/GenBank/DDBJ whole genome shotgun (WGS) entry which is preliminary data.</text>
</comment>
<accession>X1R1V8</accession>
<feature type="non-terminal residue" evidence="2">
    <location>
        <position position="74"/>
    </location>
</feature>
<sequence>MGEIIKYLELKTCLNYTLLGVAITTFGVVLGLHAYSEVGGVPGIILLGGGIVAFLIFAGFALVTLYQIHAFKSR</sequence>
<gene>
    <name evidence="2" type="ORF">S06H3_52456</name>
</gene>
<evidence type="ECO:0000313" key="2">
    <source>
        <dbReference type="EMBL" id="GAI49549.1"/>
    </source>
</evidence>
<keyword evidence="1" id="KW-0812">Transmembrane</keyword>
<keyword evidence="1" id="KW-1133">Transmembrane helix</keyword>
<reference evidence="2" key="1">
    <citation type="journal article" date="2014" name="Front. Microbiol.">
        <title>High frequency of phylogenetically diverse reductive dehalogenase-homologous genes in deep subseafloor sedimentary metagenomes.</title>
        <authorList>
            <person name="Kawai M."/>
            <person name="Futagami T."/>
            <person name="Toyoda A."/>
            <person name="Takaki Y."/>
            <person name="Nishi S."/>
            <person name="Hori S."/>
            <person name="Arai W."/>
            <person name="Tsubouchi T."/>
            <person name="Morono Y."/>
            <person name="Uchiyama I."/>
            <person name="Ito T."/>
            <person name="Fujiyama A."/>
            <person name="Inagaki F."/>
            <person name="Takami H."/>
        </authorList>
    </citation>
    <scope>NUCLEOTIDE SEQUENCE</scope>
    <source>
        <strain evidence="2">Expedition CK06-06</strain>
    </source>
</reference>
<name>X1R1V8_9ZZZZ</name>
<protein>
    <submittedName>
        <fullName evidence="2">Uncharacterized protein</fullName>
    </submittedName>
</protein>